<dbReference type="SFLD" id="SFLDG01129">
    <property type="entry name" value="C1.5:_HAD__Beta-PGM__Phosphata"/>
    <property type="match status" value="1"/>
</dbReference>
<reference evidence="5 6" key="1">
    <citation type="journal article" date="2015" name="Int. J. Syst. Evol. Microbiol.">
        <title>Nitrosospira lacus sp. nov., a psychrotolerant, ammonia-oxidizing bacterium from sandy lake sediment.</title>
        <authorList>
            <person name="Urakawa H."/>
            <person name="Garcia J.C."/>
            <person name="Nielsen J.L."/>
            <person name="Le V.Q."/>
            <person name="Kozlowski J.A."/>
            <person name="Stein L.Y."/>
            <person name="Lim C.K."/>
            <person name="Pommerening-Roser A."/>
            <person name="Martens-Habbena W."/>
            <person name="Stahl D.A."/>
            <person name="Klotz M.G."/>
        </authorList>
    </citation>
    <scope>NUCLEOTIDE SEQUENCE [LARGE SCALE GENOMIC DNA]</scope>
    <source>
        <strain evidence="5 6">APG3</strain>
    </source>
</reference>
<dbReference type="Pfam" id="PF00702">
    <property type="entry name" value="Hydrolase"/>
    <property type="match status" value="1"/>
</dbReference>
<comment type="catalytic activity">
    <reaction evidence="1">
        <text>2-phosphoglycolate + H2O = glycolate + phosphate</text>
        <dbReference type="Rhea" id="RHEA:14369"/>
        <dbReference type="ChEBI" id="CHEBI:15377"/>
        <dbReference type="ChEBI" id="CHEBI:29805"/>
        <dbReference type="ChEBI" id="CHEBI:43474"/>
        <dbReference type="ChEBI" id="CHEBI:58033"/>
        <dbReference type="EC" id="3.1.3.18"/>
    </reaction>
</comment>
<dbReference type="RefSeq" id="WP_004178252.1">
    <property type="nucleotide sequence ID" value="NZ_CP021106.3"/>
</dbReference>
<gene>
    <name evidence="5" type="ORF">EBAPG3_004140</name>
</gene>
<dbReference type="CDD" id="cd01427">
    <property type="entry name" value="HAD_like"/>
    <property type="match status" value="1"/>
</dbReference>
<comment type="similarity">
    <text evidence="3">Belongs to the HAD-like hydrolase superfamily. CbbY/CbbZ/Gph/YieH family.</text>
</comment>
<dbReference type="InterPro" id="IPR050155">
    <property type="entry name" value="HAD-like_hydrolase_sf"/>
</dbReference>
<dbReference type="EMBL" id="CP021106">
    <property type="protein sequence ID" value="ARO87027.1"/>
    <property type="molecule type" value="Genomic_DNA"/>
</dbReference>
<dbReference type="Proteomes" id="UP000012179">
    <property type="component" value="Chromosome"/>
</dbReference>
<accession>A0A1W6SMJ9</accession>
<dbReference type="AlphaFoldDB" id="A0A1W6SMJ9"/>
<keyword evidence="6" id="KW-1185">Reference proteome</keyword>
<protein>
    <recommendedName>
        <fullName evidence="4">phosphoglycolate phosphatase</fullName>
        <ecNumber evidence="4">3.1.3.18</ecNumber>
    </recommendedName>
</protein>
<dbReference type="InterPro" id="IPR023214">
    <property type="entry name" value="HAD_sf"/>
</dbReference>
<evidence type="ECO:0000313" key="6">
    <source>
        <dbReference type="Proteomes" id="UP000012179"/>
    </source>
</evidence>
<dbReference type="KEGG" id="nlc:EBAPG3_004140"/>
<dbReference type="EC" id="3.1.3.18" evidence="4"/>
<dbReference type="GO" id="GO:0008967">
    <property type="term" value="F:phosphoglycolate phosphatase activity"/>
    <property type="evidence" value="ECO:0007669"/>
    <property type="project" value="UniProtKB-EC"/>
</dbReference>
<organism evidence="5 6">
    <name type="scientific">Nitrosospira lacus</name>
    <dbReference type="NCBI Taxonomy" id="1288494"/>
    <lineage>
        <taxon>Bacteria</taxon>
        <taxon>Pseudomonadati</taxon>
        <taxon>Pseudomonadota</taxon>
        <taxon>Betaproteobacteria</taxon>
        <taxon>Nitrosomonadales</taxon>
        <taxon>Nitrosomonadaceae</taxon>
        <taxon>Nitrosospira</taxon>
    </lineage>
</organism>
<dbReference type="Gene3D" id="1.10.150.240">
    <property type="entry name" value="Putative phosphatase, domain 2"/>
    <property type="match status" value="1"/>
</dbReference>
<evidence type="ECO:0000256" key="1">
    <source>
        <dbReference type="ARBA" id="ARBA00000830"/>
    </source>
</evidence>
<comment type="pathway">
    <text evidence="2">Organic acid metabolism; glycolate biosynthesis; glycolate from 2-phosphoglycolate: step 1/1.</text>
</comment>
<dbReference type="GO" id="GO:0005829">
    <property type="term" value="C:cytosol"/>
    <property type="evidence" value="ECO:0007669"/>
    <property type="project" value="TreeGrafter"/>
</dbReference>
<dbReference type="SFLD" id="SFLDS00003">
    <property type="entry name" value="Haloacid_Dehalogenase"/>
    <property type="match status" value="1"/>
</dbReference>
<dbReference type="Gene3D" id="3.40.50.1000">
    <property type="entry name" value="HAD superfamily/HAD-like"/>
    <property type="match status" value="1"/>
</dbReference>
<evidence type="ECO:0000256" key="2">
    <source>
        <dbReference type="ARBA" id="ARBA00004818"/>
    </source>
</evidence>
<evidence type="ECO:0000256" key="4">
    <source>
        <dbReference type="ARBA" id="ARBA00013078"/>
    </source>
</evidence>
<evidence type="ECO:0000256" key="3">
    <source>
        <dbReference type="ARBA" id="ARBA00006171"/>
    </source>
</evidence>
<dbReference type="SUPFAM" id="SSF56784">
    <property type="entry name" value="HAD-like"/>
    <property type="match status" value="1"/>
</dbReference>
<dbReference type="OrthoDB" id="9800058at2"/>
<dbReference type="InterPro" id="IPR036412">
    <property type="entry name" value="HAD-like_sf"/>
</dbReference>
<name>A0A1W6SMJ9_9PROT</name>
<dbReference type="InterPro" id="IPR023198">
    <property type="entry name" value="PGP-like_dom2"/>
</dbReference>
<dbReference type="GO" id="GO:0006281">
    <property type="term" value="P:DNA repair"/>
    <property type="evidence" value="ECO:0007669"/>
    <property type="project" value="TreeGrafter"/>
</dbReference>
<dbReference type="PANTHER" id="PTHR43434:SF1">
    <property type="entry name" value="PHOSPHOGLYCOLATE PHOSPHATASE"/>
    <property type="match status" value="1"/>
</dbReference>
<dbReference type="eggNOG" id="COG0546">
    <property type="taxonomic scope" value="Bacteria"/>
</dbReference>
<dbReference type="PANTHER" id="PTHR43434">
    <property type="entry name" value="PHOSPHOGLYCOLATE PHOSPHATASE"/>
    <property type="match status" value="1"/>
</dbReference>
<proteinExistence type="inferred from homology"/>
<sequence length="211" mass="23444">MKTGHWQAIIFDFDGVVVESGDIKTEAFGNLYRTHGETVMTAVMQYHRANGGMSRYQKFHYFQEYLLDRPPLTPDEEQQLDRRFSELVVEAVIASETVPGAAELIRKEAARIPLFIASGTPEAELNTIVARRGLASYFTGVCGSPTPKQTLIGNILSGHNLPPERVLMIGDALIDYQSARLNNIAFLGRVRPGDKNPFPADVDIVPDLRDL</sequence>
<evidence type="ECO:0000313" key="5">
    <source>
        <dbReference type="EMBL" id="ARO87027.1"/>
    </source>
</evidence>